<accession>A0A3B7MD28</accession>
<dbReference type="RefSeq" id="WP_181495241.1">
    <property type="nucleotide sequence ID" value="NZ_CP032152.1"/>
</dbReference>
<dbReference type="GO" id="GO:0010275">
    <property type="term" value="P:NAD(P)H dehydrogenase complex assembly"/>
    <property type="evidence" value="ECO:0007669"/>
    <property type="project" value="TreeGrafter"/>
</dbReference>
<dbReference type="Proteomes" id="UP000261812">
    <property type="component" value="Chromosome"/>
</dbReference>
<evidence type="ECO:0000313" key="2">
    <source>
        <dbReference type="Proteomes" id="UP000261812"/>
    </source>
</evidence>
<dbReference type="PANTHER" id="PTHR35724:SF1">
    <property type="entry name" value="PROTEIN CHLORORESPIRATORY REDUCTION 6, CHLOROPLASTIC"/>
    <property type="match status" value="1"/>
</dbReference>
<reference evidence="2" key="1">
    <citation type="submission" date="2018-09" db="EMBL/GenBank/DDBJ databases">
        <title>Complete genome sequence of thermophilic cyanobacteria strain Thermosynechococcus elongatus PKUAC-SCTE542.</title>
        <authorList>
            <person name="Liang Y."/>
            <person name="Tang J."/>
            <person name="Daroch M."/>
        </authorList>
    </citation>
    <scope>NUCLEOTIDE SEQUENCE [LARGE SCALE GENOMIC DNA]</scope>
    <source>
        <strain evidence="2">E542</strain>
    </source>
</reference>
<dbReference type="KEGG" id="tsq:D3A95_12245"/>
<dbReference type="Pfam" id="PF08847">
    <property type="entry name" value="Crr6"/>
    <property type="match status" value="1"/>
</dbReference>
<protein>
    <submittedName>
        <fullName evidence="1">CRR6 family NdhI maturation factor</fullName>
    </submittedName>
</protein>
<keyword evidence="2" id="KW-1185">Reference proteome</keyword>
<dbReference type="NCBIfam" id="NF038024">
    <property type="entry name" value="CRR6_slr1097"/>
    <property type="match status" value="1"/>
</dbReference>
<dbReference type="EMBL" id="CP032152">
    <property type="protein sequence ID" value="AXY68553.2"/>
    <property type="molecule type" value="Genomic_DNA"/>
</dbReference>
<gene>
    <name evidence="1" type="ORF">D3A95_12245</name>
</gene>
<proteinExistence type="predicted"/>
<dbReference type="InterPro" id="IPR014946">
    <property type="entry name" value="CRR6"/>
</dbReference>
<evidence type="ECO:0000313" key="1">
    <source>
        <dbReference type="EMBL" id="AXY68553.2"/>
    </source>
</evidence>
<dbReference type="AlphaFoldDB" id="A0A3B7MD28"/>
<dbReference type="PANTHER" id="PTHR35724">
    <property type="entry name" value="PROTEIN CHLORORESPIRATORY REDUCTION 6, CHLOROPLASTIC"/>
    <property type="match status" value="1"/>
</dbReference>
<organism evidence="1 2">
    <name type="scientific">Thermosynechococcus sichuanensis E542</name>
    <dbReference type="NCBI Taxonomy" id="2016101"/>
    <lineage>
        <taxon>Bacteria</taxon>
        <taxon>Bacillati</taxon>
        <taxon>Cyanobacteriota</taxon>
        <taxon>Cyanophyceae</taxon>
        <taxon>Acaryochloridales</taxon>
        <taxon>Thermosynechococcaceae</taxon>
        <taxon>Thermosynechococcus</taxon>
        <taxon>Thermosynechococcus sichuanensis</taxon>
    </lineage>
</organism>
<sequence>MAIAIELTPEQIDRLDLSPLRKVLDPLIAEQRLLDHHQALRFRIDYPRPADEPDLELSELAPVRLWFIRADVCYPWLPYLLDWSAGELVRYGAMLVPHEFHPQQGIIFNPQALDIFVMTKVFTLWQWLQGQGYPAAEKIKGMAAMFGYELDAALFTLLQ</sequence>
<name>A0A3B7MD28_9CYAN</name>